<evidence type="ECO:0000313" key="2">
    <source>
        <dbReference type="EMBL" id="CAD7631973.1"/>
    </source>
</evidence>
<feature type="non-terminal residue" evidence="2">
    <location>
        <position position="347"/>
    </location>
</feature>
<dbReference type="EMBL" id="OC864837">
    <property type="protein sequence ID" value="CAD7631973.1"/>
    <property type="molecule type" value="Genomic_DNA"/>
</dbReference>
<dbReference type="Proteomes" id="UP000759131">
    <property type="component" value="Unassembled WGS sequence"/>
</dbReference>
<dbReference type="EMBL" id="CAJPIZ010010262">
    <property type="protein sequence ID" value="CAG2112403.1"/>
    <property type="molecule type" value="Genomic_DNA"/>
</dbReference>
<evidence type="ECO:0000313" key="3">
    <source>
        <dbReference type="Proteomes" id="UP000759131"/>
    </source>
</evidence>
<evidence type="ECO:0000256" key="1">
    <source>
        <dbReference type="SAM" id="Phobius"/>
    </source>
</evidence>
<name>A0A7R9Q4K8_9ACAR</name>
<keyword evidence="1" id="KW-0812">Transmembrane</keyword>
<reference evidence="2" key="1">
    <citation type="submission" date="2020-11" db="EMBL/GenBank/DDBJ databases">
        <authorList>
            <person name="Tran Van P."/>
        </authorList>
    </citation>
    <scope>NUCLEOTIDE SEQUENCE</scope>
</reference>
<dbReference type="AlphaFoldDB" id="A0A7R9Q4K8"/>
<feature type="transmembrane region" description="Helical" evidence="1">
    <location>
        <begin position="186"/>
        <end position="207"/>
    </location>
</feature>
<feature type="transmembrane region" description="Helical" evidence="1">
    <location>
        <begin position="309"/>
        <end position="329"/>
    </location>
</feature>
<keyword evidence="1" id="KW-1133">Transmembrane helix</keyword>
<gene>
    <name evidence="2" type="ORF">OSB1V03_LOCUS12380</name>
</gene>
<feature type="transmembrane region" description="Helical" evidence="1">
    <location>
        <begin position="270"/>
        <end position="288"/>
    </location>
</feature>
<organism evidence="2">
    <name type="scientific">Medioppia subpectinata</name>
    <dbReference type="NCBI Taxonomy" id="1979941"/>
    <lineage>
        <taxon>Eukaryota</taxon>
        <taxon>Metazoa</taxon>
        <taxon>Ecdysozoa</taxon>
        <taxon>Arthropoda</taxon>
        <taxon>Chelicerata</taxon>
        <taxon>Arachnida</taxon>
        <taxon>Acari</taxon>
        <taxon>Acariformes</taxon>
        <taxon>Sarcoptiformes</taxon>
        <taxon>Oribatida</taxon>
        <taxon>Brachypylina</taxon>
        <taxon>Oppioidea</taxon>
        <taxon>Oppiidae</taxon>
        <taxon>Medioppia</taxon>
    </lineage>
</organism>
<protein>
    <submittedName>
        <fullName evidence="2">Uncharacterized protein</fullName>
    </submittedName>
</protein>
<sequence length="347" mass="38008">MSDTKPQTLGFGVQGLSNISLGTESSAKFMPLVTAVDRDRSNSIDQHQCGYWCGMYYPQLSDNTLDKLAIKRSVYVSDCNKAPELSVMTIIMGTLYAVCWVIRGNTETGKLPKIVKSVCYTVSAPQSLGFSGQGLSNINLGTGYNAKFTPLVTAVDLDRSNSLDKQQSRYLSDNTLDKLAIYVPKLIQYSLTYGVQLTMIILGTLLVKGCDRTPELSIMTIIMGTLYAVCWLIRGKTGKLAKIVKSDYMLDWLAIYGSIYVTDCYAAPELPIMAIIVGAGYAVCWVVYRNTETGKLPQIVKSACYTGTACAFIVLLVGLVRAMCIFTYWRSCSNVLIAPVATFAMIV</sequence>
<feature type="transmembrane region" description="Helical" evidence="1">
    <location>
        <begin position="216"/>
        <end position="234"/>
    </location>
</feature>
<accession>A0A7R9Q4K8</accession>
<keyword evidence="1" id="KW-0472">Membrane</keyword>
<proteinExistence type="predicted"/>
<keyword evidence="3" id="KW-1185">Reference proteome</keyword>